<dbReference type="RefSeq" id="WP_103431307.1">
    <property type="nucleotide sequence ID" value="NZ_PPXF01000048.1"/>
</dbReference>
<evidence type="ECO:0000313" key="1">
    <source>
        <dbReference type="EMBL" id="POH63965.1"/>
    </source>
</evidence>
<evidence type="ECO:0000313" key="2">
    <source>
        <dbReference type="Proteomes" id="UP000237104"/>
    </source>
</evidence>
<dbReference type="EMBL" id="PPXF01000048">
    <property type="protein sequence ID" value="POH63965.1"/>
    <property type="molecule type" value="Genomic_DNA"/>
</dbReference>
<dbReference type="OrthoDB" id="5000296at2"/>
<gene>
    <name evidence="1" type="ORF">C3B59_10500</name>
</gene>
<comment type="caution">
    <text evidence="1">The sequence shown here is derived from an EMBL/GenBank/DDBJ whole genome shotgun (WGS) entry which is preliminary data.</text>
</comment>
<sequence length="261" mass="27321">MTNTIDQVIQYAKDHPKRDGKSWAGWCESFVWRAGGFAGSFSSALLAGNASGPLNPNWGQAPRGALHYWAGVGGDGHVAFELGGGTLLMASSRTSSYGTALGAIHFTDYGLPLYRGWTMRHGTETLARTSLAGSFTELEEIDMALDDTDKTWLNGMGASIIDQVADKVIERVGGTVWGHDLKHAAGAHAPAATWLLNTSDMVGAIQAKPSTVIDPVKLAAALKAAGLTVTIDQAALVKALDASLSDDFAAIPGAVRSAIIK</sequence>
<organism evidence="1 2">
    <name type="scientific">Cryobacterium zongtaii</name>
    <dbReference type="NCBI Taxonomy" id="1259217"/>
    <lineage>
        <taxon>Bacteria</taxon>
        <taxon>Bacillati</taxon>
        <taxon>Actinomycetota</taxon>
        <taxon>Actinomycetes</taxon>
        <taxon>Micrococcales</taxon>
        <taxon>Microbacteriaceae</taxon>
        <taxon>Cryobacterium</taxon>
    </lineage>
</organism>
<name>A0A2S3ZCI8_9MICO</name>
<dbReference type="Proteomes" id="UP000237104">
    <property type="component" value="Unassembled WGS sequence"/>
</dbReference>
<reference evidence="1 2" key="1">
    <citation type="submission" date="2018-01" db="EMBL/GenBank/DDBJ databases">
        <title>Cryobacterium sp. nov., from glaciers in China.</title>
        <authorList>
            <person name="Liu Q."/>
            <person name="Xin Y.-H."/>
        </authorList>
    </citation>
    <scope>NUCLEOTIDE SEQUENCE [LARGE SCALE GENOMIC DNA]</scope>
    <source>
        <strain evidence="1 2">TMB1-8</strain>
    </source>
</reference>
<proteinExistence type="predicted"/>
<protein>
    <submittedName>
        <fullName evidence="1">Uncharacterized protein</fullName>
    </submittedName>
</protein>
<accession>A0A2S3ZCI8</accession>
<dbReference type="AlphaFoldDB" id="A0A2S3ZCI8"/>